<evidence type="ECO:0000256" key="1">
    <source>
        <dbReference type="SAM" id="Phobius"/>
    </source>
</evidence>
<protein>
    <submittedName>
        <fullName evidence="2">Unannotated protein</fullName>
    </submittedName>
</protein>
<gene>
    <name evidence="2" type="ORF">UFOPK1808_00199</name>
    <name evidence="3" type="ORF">UFOPK1889_00436</name>
</gene>
<organism evidence="2">
    <name type="scientific">freshwater metagenome</name>
    <dbReference type="NCBI Taxonomy" id="449393"/>
    <lineage>
        <taxon>unclassified sequences</taxon>
        <taxon>metagenomes</taxon>
        <taxon>ecological metagenomes</taxon>
    </lineage>
</organism>
<keyword evidence="1" id="KW-0472">Membrane</keyword>
<feature type="transmembrane region" description="Helical" evidence="1">
    <location>
        <begin position="136"/>
        <end position="156"/>
    </location>
</feature>
<evidence type="ECO:0000313" key="3">
    <source>
        <dbReference type="EMBL" id="CAB4613485.1"/>
    </source>
</evidence>
<feature type="transmembrane region" description="Helical" evidence="1">
    <location>
        <begin position="28"/>
        <end position="48"/>
    </location>
</feature>
<sequence length="198" mass="21782">MSSQQPIGAISLMNNHLWWNLTRASANIAMILILLTVLWGILLATRVLKPNDRPAWIRDLHTWLGGLAVSFSVIHILTLIADSYVHFTFVSVLVPFTSSWRPFQVSLGILAFYILVAVQASSLMMKMISKTAWHRIHMASYAQFPLVILHALTSGSDVGKNWYAGFTMSVAMVGAAIIGLRIVAGKASTRRTSSATSK</sequence>
<name>A0A6J6FSX9_9ZZZZ</name>
<feature type="transmembrane region" description="Helical" evidence="1">
    <location>
        <begin position="60"/>
        <end position="85"/>
    </location>
</feature>
<dbReference type="AlphaFoldDB" id="A0A6J6FSX9"/>
<dbReference type="EMBL" id="CAEZUL010000011">
    <property type="protein sequence ID" value="CAB4591801.1"/>
    <property type="molecule type" value="Genomic_DNA"/>
</dbReference>
<keyword evidence="1" id="KW-1133">Transmembrane helix</keyword>
<proteinExistence type="predicted"/>
<accession>A0A6J6FSX9</accession>
<keyword evidence="1" id="KW-0812">Transmembrane</keyword>
<feature type="transmembrane region" description="Helical" evidence="1">
    <location>
        <begin position="105"/>
        <end position="124"/>
    </location>
</feature>
<reference evidence="2" key="1">
    <citation type="submission" date="2020-05" db="EMBL/GenBank/DDBJ databases">
        <authorList>
            <person name="Chiriac C."/>
            <person name="Salcher M."/>
            <person name="Ghai R."/>
            <person name="Kavagutti S V."/>
        </authorList>
    </citation>
    <scope>NUCLEOTIDE SEQUENCE</scope>
</reference>
<dbReference type="EMBL" id="CAEZUZ010000049">
    <property type="protein sequence ID" value="CAB4613485.1"/>
    <property type="molecule type" value="Genomic_DNA"/>
</dbReference>
<feature type="transmembrane region" description="Helical" evidence="1">
    <location>
        <begin position="162"/>
        <end position="184"/>
    </location>
</feature>
<evidence type="ECO:0000313" key="2">
    <source>
        <dbReference type="EMBL" id="CAB4591801.1"/>
    </source>
</evidence>